<feature type="transmembrane region" description="Helical" evidence="7">
    <location>
        <begin position="552"/>
        <end position="576"/>
    </location>
</feature>
<evidence type="ECO:0000256" key="2">
    <source>
        <dbReference type="ARBA" id="ARBA00022475"/>
    </source>
</evidence>
<feature type="transmembrane region" description="Helical" evidence="7">
    <location>
        <begin position="88"/>
        <end position="113"/>
    </location>
</feature>
<feature type="transmembrane region" description="Helical" evidence="7">
    <location>
        <begin position="220"/>
        <end position="243"/>
    </location>
</feature>
<dbReference type="InterPro" id="IPR003838">
    <property type="entry name" value="ABC3_permease_C"/>
</dbReference>
<evidence type="ECO:0000256" key="6">
    <source>
        <dbReference type="ARBA" id="ARBA00038076"/>
    </source>
</evidence>
<organism evidence="9 10">
    <name type="scientific">Lentzea miocenica</name>
    <dbReference type="NCBI Taxonomy" id="3095431"/>
    <lineage>
        <taxon>Bacteria</taxon>
        <taxon>Bacillati</taxon>
        <taxon>Actinomycetota</taxon>
        <taxon>Actinomycetes</taxon>
        <taxon>Pseudonocardiales</taxon>
        <taxon>Pseudonocardiaceae</taxon>
        <taxon>Lentzea</taxon>
    </lineage>
</organism>
<protein>
    <submittedName>
        <fullName evidence="9">FtsX-like permease family protein</fullName>
    </submittedName>
</protein>
<feature type="transmembrane region" description="Helical" evidence="7">
    <location>
        <begin position="461"/>
        <end position="493"/>
    </location>
</feature>
<keyword evidence="2" id="KW-1003">Cell membrane</keyword>
<keyword evidence="3 7" id="KW-0812">Transmembrane</keyword>
<proteinExistence type="inferred from homology"/>
<dbReference type="EMBL" id="JAXAVW010000039">
    <property type="protein sequence ID" value="MDX8035908.1"/>
    <property type="molecule type" value="Genomic_DNA"/>
</dbReference>
<feature type="transmembrane region" description="Helical" evidence="7">
    <location>
        <begin position="270"/>
        <end position="291"/>
    </location>
</feature>
<comment type="caution">
    <text evidence="9">The sequence shown here is derived from an EMBL/GenBank/DDBJ whole genome shotgun (WGS) entry which is preliminary data.</text>
</comment>
<feature type="transmembrane region" description="Helical" evidence="7">
    <location>
        <begin position="177"/>
        <end position="200"/>
    </location>
</feature>
<evidence type="ECO:0000256" key="7">
    <source>
        <dbReference type="SAM" id="Phobius"/>
    </source>
</evidence>
<comment type="subcellular location">
    <subcellularLocation>
        <location evidence="1">Cell membrane</location>
        <topology evidence="1">Multi-pass membrane protein</topology>
    </subcellularLocation>
</comment>
<accession>A0ABU4TCJ5</accession>
<name>A0ABU4TCJ5_9PSEU</name>
<feature type="transmembrane region" description="Helical" evidence="7">
    <location>
        <begin position="42"/>
        <end position="68"/>
    </location>
</feature>
<evidence type="ECO:0000256" key="5">
    <source>
        <dbReference type="ARBA" id="ARBA00023136"/>
    </source>
</evidence>
<dbReference type="RefSeq" id="WP_319970925.1">
    <property type="nucleotide sequence ID" value="NZ_JAXAVW010000039.1"/>
</dbReference>
<evidence type="ECO:0000256" key="1">
    <source>
        <dbReference type="ARBA" id="ARBA00004651"/>
    </source>
</evidence>
<comment type="similarity">
    <text evidence="6">Belongs to the ABC-4 integral membrane protein family.</text>
</comment>
<feature type="domain" description="ABC3 transporter permease C-terminal" evidence="8">
    <location>
        <begin position="472"/>
        <end position="586"/>
    </location>
</feature>
<gene>
    <name evidence="9" type="ORF">SK803_37400</name>
</gene>
<feature type="transmembrane region" description="Helical" evidence="7">
    <location>
        <begin position="520"/>
        <end position="540"/>
    </location>
</feature>
<sequence length="594" mass="60900">MRRFLPVLSISIAAFFAYSTVLAKDITERSLAVKAAKLVEVFALLGAFVTVAMIVAALVSTSTFRIVFAQRMRELALLRAVGASRARLARGLIAEGALTGLLASVAGVALAVGAGQLVPLAGLVAPGFPLTPALIVVFGSFVLTTLAVLAPAWSAAKVSPLEALRTSAVQDTKSRIGGLRWVSGILMASGAGVLLVNVAVEGLASKRRPAGMTEDLLLRTTISGALAFGALITLGPALISPVLRLISVPLRRSTIGSLAVSGVGGAPRRAASVTAVVALGVSLIIATLTGANTLQGLGKAEMASAYPADLEITGPVDVPVLRAAGLTDVLPYRRAEITVTTANGQLTMNGTDLDMLKLRDLSDFQVDTGALRDMGPHKIILSTYTASRLGLAAGSQAEVNGVRMTVAATVFGGVPLGSALLHASDVDGEPVGVLANGAKERVPAGLEVESLTDRRLAQENWFTTLVAIAVGLLFLTMLIAVVGVGSTTALSVLERTRESGLLRAIGLTRKELGRLVTTEAGLYGIVGALIGLVIGIPYAWLAIISLGVEWPLQVPVVAVGVVVLVLAALTAGAGLLPARRAARVSPVAALHSIQ</sequence>
<feature type="transmembrane region" description="Helical" evidence="7">
    <location>
        <begin position="133"/>
        <end position="156"/>
    </location>
</feature>
<dbReference type="PANTHER" id="PTHR30572:SF4">
    <property type="entry name" value="ABC TRANSPORTER PERMEASE YTRF"/>
    <property type="match status" value="1"/>
</dbReference>
<dbReference type="InterPro" id="IPR050250">
    <property type="entry name" value="Macrolide_Exporter_MacB"/>
</dbReference>
<feature type="domain" description="ABC3 transporter permease C-terminal" evidence="8">
    <location>
        <begin position="47"/>
        <end position="160"/>
    </location>
</feature>
<reference evidence="9 10" key="1">
    <citation type="submission" date="2023-11" db="EMBL/GenBank/DDBJ databases">
        <title>Lentzea sokolovensis, sp. nov., Lentzea kristufkii, sp. nov., and Lentzea miocenensis, sp. nov., rare actinobacteria from Sokolov Coal Basin, Miocene lacustrine sediment, Czech Republic.</title>
        <authorList>
            <person name="Lara A."/>
            <person name="Kotroba L."/>
            <person name="Nouioui I."/>
            <person name="Neumann-Schaal M."/>
            <person name="Mast Y."/>
            <person name="Chronakova A."/>
        </authorList>
    </citation>
    <scope>NUCLEOTIDE SEQUENCE [LARGE SCALE GENOMIC DNA]</scope>
    <source>
        <strain evidence="9 10">BCCO 10_0856</strain>
    </source>
</reference>
<evidence type="ECO:0000256" key="4">
    <source>
        <dbReference type="ARBA" id="ARBA00022989"/>
    </source>
</evidence>
<keyword evidence="10" id="KW-1185">Reference proteome</keyword>
<dbReference type="Pfam" id="PF02687">
    <property type="entry name" value="FtsX"/>
    <property type="match status" value="2"/>
</dbReference>
<evidence type="ECO:0000313" key="9">
    <source>
        <dbReference type="EMBL" id="MDX8035908.1"/>
    </source>
</evidence>
<keyword evidence="4 7" id="KW-1133">Transmembrane helix</keyword>
<evidence type="ECO:0000259" key="8">
    <source>
        <dbReference type="Pfam" id="PF02687"/>
    </source>
</evidence>
<evidence type="ECO:0000313" key="10">
    <source>
        <dbReference type="Proteomes" id="UP001285521"/>
    </source>
</evidence>
<dbReference type="PANTHER" id="PTHR30572">
    <property type="entry name" value="MEMBRANE COMPONENT OF TRANSPORTER-RELATED"/>
    <property type="match status" value="1"/>
</dbReference>
<reference evidence="9 10" key="2">
    <citation type="submission" date="2023-11" db="EMBL/GenBank/DDBJ databases">
        <authorList>
            <person name="Lara A.C."/>
            <person name="Chronakova A."/>
        </authorList>
    </citation>
    <scope>NUCLEOTIDE SEQUENCE [LARGE SCALE GENOMIC DNA]</scope>
    <source>
        <strain evidence="9 10">BCCO 10_0856</strain>
    </source>
</reference>
<keyword evidence="5 7" id="KW-0472">Membrane</keyword>
<evidence type="ECO:0000256" key="3">
    <source>
        <dbReference type="ARBA" id="ARBA00022692"/>
    </source>
</evidence>
<dbReference type="Proteomes" id="UP001285521">
    <property type="component" value="Unassembled WGS sequence"/>
</dbReference>